<dbReference type="HOGENOM" id="CLU_2714259_0_0_11"/>
<evidence type="ECO:0000313" key="2">
    <source>
        <dbReference type="EMBL" id="EEQ55740.1"/>
    </source>
</evidence>
<accession>C5ECJ6</accession>
<feature type="region of interest" description="Disordered" evidence="1">
    <location>
        <begin position="1"/>
        <end position="25"/>
    </location>
</feature>
<dbReference type="EMBL" id="DS990241">
    <property type="protein sequence ID" value="EEQ55740.1"/>
    <property type="molecule type" value="Genomic_DNA"/>
</dbReference>
<organism evidence="2">
    <name type="scientific">Bifidobacterium longum subsp. infantis CCUG 52486</name>
    <dbReference type="NCBI Taxonomy" id="537937"/>
    <lineage>
        <taxon>Bacteria</taxon>
        <taxon>Bacillati</taxon>
        <taxon>Actinomycetota</taxon>
        <taxon>Actinomycetes</taxon>
        <taxon>Bifidobacteriales</taxon>
        <taxon>Bifidobacteriaceae</taxon>
        <taxon>Bifidobacterium</taxon>
    </lineage>
</organism>
<feature type="compositionally biased region" description="Polar residues" evidence="1">
    <location>
        <begin position="1"/>
        <end position="15"/>
    </location>
</feature>
<proteinExistence type="predicted"/>
<protein>
    <submittedName>
        <fullName evidence="2">Uncharacterized protein</fullName>
    </submittedName>
</protein>
<sequence>MGKNRTTPSCCNNEKTGPAGRSQARGAVCDAGRGRTMCGYAARSRRCLMALTLMSAPARMPSALSVITIAST</sequence>
<name>C5ECJ6_BIFLI</name>
<gene>
    <name evidence="2" type="ORF">BLIG_01478</name>
</gene>
<reference evidence="2" key="1">
    <citation type="submission" date="2008-08" db="EMBL/GenBank/DDBJ databases">
        <title>Annotation of Bifidobacterium longum subsp. infantis CCUG 52486.</title>
        <authorList>
            <consortium name="The Broad Institute Genome Sequencing Platform"/>
            <person name="Gougoulias C."/>
            <person name="Tuohy K.M."/>
            <person name="Gibson G.R."/>
            <person name="Ward D."/>
            <person name="Mehta T."/>
            <person name="Young S."/>
            <person name="Jaffe D."/>
            <person name="Gnerre S."/>
            <person name="Berlin A."/>
            <person name="Heiman D."/>
            <person name="Hepburn T."/>
            <person name="Shea T."/>
            <person name="Sykes S."/>
            <person name="Alvarado L."/>
            <person name="Kodira C."/>
            <person name="Borodovsky M."/>
            <person name="Lander E."/>
            <person name="Galagan J."/>
            <person name="Nusbaum C."/>
            <person name="Birren B."/>
        </authorList>
    </citation>
    <scope>NUCLEOTIDE SEQUENCE [LARGE SCALE GENOMIC DNA]</scope>
    <source>
        <strain evidence="2">CCUG 52486</strain>
    </source>
</reference>
<evidence type="ECO:0000256" key="1">
    <source>
        <dbReference type="SAM" id="MobiDB-lite"/>
    </source>
</evidence>
<dbReference type="Proteomes" id="UP000005084">
    <property type="component" value="Unassembled WGS sequence"/>
</dbReference>
<dbReference type="AlphaFoldDB" id="C5ECJ6"/>